<reference evidence="2" key="1">
    <citation type="submission" date="2020-07" db="EMBL/GenBank/DDBJ databases">
        <title>Huge and variable diversity of episymbiotic CPR bacteria and DPANN archaea in groundwater ecosystems.</title>
        <authorList>
            <person name="He C.Y."/>
            <person name="Keren R."/>
            <person name="Whittaker M."/>
            <person name="Farag I.F."/>
            <person name="Doudna J."/>
            <person name="Cate J.H.D."/>
            <person name="Banfield J.F."/>
        </authorList>
    </citation>
    <scope>NUCLEOTIDE SEQUENCE</scope>
    <source>
        <strain evidence="2">NC_groundwater_717_Ag_S-0.2um_59_8</strain>
    </source>
</reference>
<comment type="caution">
    <text evidence="2">The sequence shown here is derived from an EMBL/GenBank/DDBJ whole genome shotgun (WGS) entry which is preliminary data.</text>
</comment>
<protein>
    <submittedName>
        <fullName evidence="2">Uncharacterized protein</fullName>
    </submittedName>
</protein>
<feature type="region of interest" description="Disordered" evidence="1">
    <location>
        <begin position="128"/>
        <end position="148"/>
    </location>
</feature>
<evidence type="ECO:0000313" key="3">
    <source>
        <dbReference type="Proteomes" id="UP000741360"/>
    </source>
</evidence>
<accession>A0A932GR16</accession>
<feature type="compositionally biased region" description="Basic and acidic residues" evidence="1">
    <location>
        <begin position="128"/>
        <end position="139"/>
    </location>
</feature>
<organism evidence="2 3">
    <name type="scientific">Tectimicrobiota bacterium</name>
    <dbReference type="NCBI Taxonomy" id="2528274"/>
    <lineage>
        <taxon>Bacteria</taxon>
        <taxon>Pseudomonadati</taxon>
        <taxon>Nitrospinota/Tectimicrobiota group</taxon>
        <taxon>Candidatus Tectimicrobiota</taxon>
    </lineage>
</organism>
<name>A0A932GR16_UNCTE</name>
<evidence type="ECO:0000313" key="2">
    <source>
        <dbReference type="EMBL" id="MBI3015793.1"/>
    </source>
</evidence>
<gene>
    <name evidence="2" type="ORF">HYY65_12230</name>
</gene>
<sequence>MTVSRVLIVGPSSLLAEGVATLFRREQGFEVTIVSPEEAVSDGGEEPGSHGKDLEARIAKLGPDILVLVDTPEGKRGSGLVTRLLEEAVVPIVLCVNPDESQVRIYSEREVPAQVPELLAAVRGLFPSEDRGSLPESSRKRAKKREKI</sequence>
<evidence type="ECO:0000256" key="1">
    <source>
        <dbReference type="SAM" id="MobiDB-lite"/>
    </source>
</evidence>
<dbReference type="AlphaFoldDB" id="A0A932GR16"/>
<proteinExistence type="predicted"/>
<dbReference type="Proteomes" id="UP000741360">
    <property type="component" value="Unassembled WGS sequence"/>
</dbReference>
<dbReference type="EMBL" id="JACPSX010000235">
    <property type="protein sequence ID" value="MBI3015793.1"/>
    <property type="molecule type" value="Genomic_DNA"/>
</dbReference>